<dbReference type="EMBL" id="JAIWYP010000009">
    <property type="protein sequence ID" value="KAH3772213.1"/>
    <property type="molecule type" value="Genomic_DNA"/>
</dbReference>
<name>A0A9D4E3N2_DREPO</name>
<comment type="caution">
    <text evidence="1">The sequence shown here is derived from an EMBL/GenBank/DDBJ whole genome shotgun (WGS) entry which is preliminary data.</text>
</comment>
<accession>A0A9D4E3N2</accession>
<evidence type="ECO:0000313" key="2">
    <source>
        <dbReference type="Proteomes" id="UP000828390"/>
    </source>
</evidence>
<reference evidence="1" key="2">
    <citation type="submission" date="2020-11" db="EMBL/GenBank/DDBJ databases">
        <authorList>
            <person name="McCartney M.A."/>
            <person name="Auch B."/>
            <person name="Kono T."/>
            <person name="Mallez S."/>
            <person name="Becker A."/>
            <person name="Gohl D.M."/>
            <person name="Silverstein K.A.T."/>
            <person name="Koren S."/>
            <person name="Bechman K.B."/>
            <person name="Herman A."/>
            <person name="Abrahante J.E."/>
            <person name="Garbe J."/>
        </authorList>
    </citation>
    <scope>NUCLEOTIDE SEQUENCE</scope>
    <source>
        <strain evidence="1">Duluth1</strain>
        <tissue evidence="1">Whole animal</tissue>
    </source>
</reference>
<gene>
    <name evidence="1" type="ORF">DPMN_173551</name>
</gene>
<organism evidence="1 2">
    <name type="scientific">Dreissena polymorpha</name>
    <name type="common">Zebra mussel</name>
    <name type="synonym">Mytilus polymorpha</name>
    <dbReference type="NCBI Taxonomy" id="45954"/>
    <lineage>
        <taxon>Eukaryota</taxon>
        <taxon>Metazoa</taxon>
        <taxon>Spiralia</taxon>
        <taxon>Lophotrochozoa</taxon>
        <taxon>Mollusca</taxon>
        <taxon>Bivalvia</taxon>
        <taxon>Autobranchia</taxon>
        <taxon>Heteroconchia</taxon>
        <taxon>Euheterodonta</taxon>
        <taxon>Imparidentia</taxon>
        <taxon>Neoheterodontei</taxon>
        <taxon>Myida</taxon>
        <taxon>Dreissenoidea</taxon>
        <taxon>Dreissenidae</taxon>
        <taxon>Dreissena</taxon>
    </lineage>
</organism>
<reference evidence="1" key="1">
    <citation type="journal article" date="2019" name="bioRxiv">
        <title>The Genome of the Zebra Mussel, Dreissena polymorpha: A Resource for Invasive Species Research.</title>
        <authorList>
            <person name="McCartney M.A."/>
            <person name="Auch B."/>
            <person name="Kono T."/>
            <person name="Mallez S."/>
            <person name="Zhang Y."/>
            <person name="Obille A."/>
            <person name="Becker A."/>
            <person name="Abrahante J.E."/>
            <person name="Garbe J."/>
            <person name="Badalamenti J.P."/>
            <person name="Herman A."/>
            <person name="Mangelson H."/>
            <person name="Liachko I."/>
            <person name="Sullivan S."/>
            <person name="Sone E.D."/>
            <person name="Koren S."/>
            <person name="Silverstein K.A.T."/>
            <person name="Beckman K.B."/>
            <person name="Gohl D.M."/>
        </authorList>
    </citation>
    <scope>NUCLEOTIDE SEQUENCE</scope>
    <source>
        <strain evidence="1">Duluth1</strain>
        <tissue evidence="1">Whole animal</tissue>
    </source>
</reference>
<sequence>MPQRSQPSRISPSLERGLMLSLFVPVMEGLKLRNCVYRNAERSAMKLHPRALMWYRWQRLSCALWIWLDRDMWMYGTYMLRQMRKVKSPGL</sequence>
<protein>
    <submittedName>
        <fullName evidence="1">Uncharacterized protein</fullName>
    </submittedName>
</protein>
<dbReference type="AlphaFoldDB" id="A0A9D4E3N2"/>
<evidence type="ECO:0000313" key="1">
    <source>
        <dbReference type="EMBL" id="KAH3772213.1"/>
    </source>
</evidence>
<keyword evidence="2" id="KW-1185">Reference proteome</keyword>
<dbReference type="Proteomes" id="UP000828390">
    <property type="component" value="Unassembled WGS sequence"/>
</dbReference>
<proteinExistence type="predicted"/>